<accession>A0ABY3LKY5</accession>
<evidence type="ECO:0008006" key="3">
    <source>
        <dbReference type="Google" id="ProtNLM"/>
    </source>
</evidence>
<reference evidence="1 2" key="1">
    <citation type="submission" date="2018-10" db="EMBL/GenBank/DDBJ databases">
        <title>Draft genome sequence of Pantoea vagans isolated from corpses of the sugarcane aphid Melanaphis sacchari Zehntner.</title>
        <authorList>
            <person name="Toledo E."/>
            <person name="Pena G."/>
            <person name="Lozano L."/>
        </authorList>
    </citation>
    <scope>NUCLEOTIDE SEQUENCE [LARGE SCALE GENOMIC DNA]</scope>
    <source>
        <strain evidence="1 2">ET-90</strain>
    </source>
</reference>
<protein>
    <recommendedName>
        <fullName evidence="3">YubB ferredoxin-like domain-containing protein</fullName>
    </recommendedName>
</protein>
<dbReference type="RefSeq" id="WP_041456464.1">
    <property type="nucleotide sequence ID" value="NZ_DALYZP010000006.1"/>
</dbReference>
<evidence type="ECO:0000313" key="2">
    <source>
        <dbReference type="Proteomes" id="UP000426772"/>
    </source>
</evidence>
<evidence type="ECO:0000313" key="1">
    <source>
        <dbReference type="EMBL" id="TXL81112.1"/>
    </source>
</evidence>
<comment type="caution">
    <text evidence="1">The sequence shown here is derived from an EMBL/GenBank/DDBJ whole genome shotgun (WGS) entry which is preliminary data.</text>
</comment>
<organism evidence="1 2">
    <name type="scientific">Pantoea vagans</name>
    <dbReference type="NCBI Taxonomy" id="470934"/>
    <lineage>
        <taxon>Bacteria</taxon>
        <taxon>Pseudomonadati</taxon>
        <taxon>Pseudomonadota</taxon>
        <taxon>Gammaproteobacteria</taxon>
        <taxon>Enterobacterales</taxon>
        <taxon>Erwiniaceae</taxon>
        <taxon>Pantoea</taxon>
    </lineage>
</organism>
<dbReference type="EMBL" id="RCNL01000001">
    <property type="protein sequence ID" value="TXL81112.1"/>
    <property type="molecule type" value="Genomic_DNA"/>
</dbReference>
<sequence length="113" mass="13135">MGVEFYITRADFWAENEEAQITPEEWLSLIDSDNELTRDLKNGDYHALWSGASSYDEAWLEWSDGNLYTKWPDTQLYRKMLEIAGCLNAKVMDEDGSIYSNPSEWEYDPPSAH</sequence>
<dbReference type="Proteomes" id="UP000426772">
    <property type="component" value="Unassembled WGS sequence"/>
</dbReference>
<proteinExistence type="predicted"/>
<name>A0ABY3LKY5_9GAMM</name>
<gene>
    <name evidence="1" type="ORF">D9O29_03150</name>
</gene>
<keyword evidence="2" id="KW-1185">Reference proteome</keyword>